<organism evidence="3 4">
    <name type="scientific">Neonectria punicea</name>
    <dbReference type="NCBI Taxonomy" id="979145"/>
    <lineage>
        <taxon>Eukaryota</taxon>
        <taxon>Fungi</taxon>
        <taxon>Dikarya</taxon>
        <taxon>Ascomycota</taxon>
        <taxon>Pezizomycotina</taxon>
        <taxon>Sordariomycetes</taxon>
        <taxon>Hypocreomycetidae</taxon>
        <taxon>Hypocreales</taxon>
        <taxon>Nectriaceae</taxon>
        <taxon>Neonectria</taxon>
    </lineage>
</organism>
<evidence type="ECO:0000313" key="3">
    <source>
        <dbReference type="EMBL" id="KAK7424464.1"/>
    </source>
</evidence>
<feature type="region of interest" description="Disordered" evidence="1">
    <location>
        <begin position="306"/>
        <end position="332"/>
    </location>
</feature>
<name>A0ABR1HTG6_9HYPO</name>
<sequence>MANPNSAAVQYFDLSCPDGGTYYICEHSDNEFIGCCTSHPCADGSGICPDGHLRASSFDADTYNDMETQSCDDTRGRSVWYACQNNDPPFIGCCDESPCGDGCPKGKLLPAVLSKLKKNRQAFLDPEGNASTKTATATSTASATGSVASDDGGGLSTGAIAGIAAGAGAIGLILLGLLIWRCWWNPRKQKQNGEHFHPVASQIPHDGSPGAFNPDQSPGGYYRQSFSSVPAVSPHYSPGIPMDQYDKHSPDQTAYDRHVSMNTFSQANPTPIQGYNQANSPMPIIPVQEMEGAYPLPQELSAGHSRTIHHGQSHSPVMHQTTPWNQHRITLS</sequence>
<accession>A0ABR1HTG6</accession>
<feature type="transmembrane region" description="Helical" evidence="2">
    <location>
        <begin position="159"/>
        <end position="180"/>
    </location>
</feature>
<feature type="region of interest" description="Disordered" evidence="1">
    <location>
        <begin position="124"/>
        <end position="149"/>
    </location>
</feature>
<feature type="region of interest" description="Disordered" evidence="1">
    <location>
        <begin position="198"/>
        <end position="230"/>
    </location>
</feature>
<reference evidence="3 4" key="1">
    <citation type="journal article" date="2025" name="Microbiol. Resour. Announc.">
        <title>Draft genome sequences for Neonectria magnoliae and Neonectria punicea, canker pathogens of Liriodendron tulipifera and Acer saccharum in West Virginia.</title>
        <authorList>
            <person name="Petronek H.M."/>
            <person name="Kasson M.T."/>
            <person name="Metheny A.M."/>
            <person name="Stauder C.M."/>
            <person name="Lovett B."/>
            <person name="Lynch S.C."/>
            <person name="Garnas J.R."/>
            <person name="Kasson L.R."/>
            <person name="Stajich J.E."/>
        </authorList>
    </citation>
    <scope>NUCLEOTIDE SEQUENCE [LARGE SCALE GENOMIC DNA]</scope>
    <source>
        <strain evidence="3 4">NRRL 64653</strain>
    </source>
</reference>
<dbReference type="Proteomes" id="UP001498476">
    <property type="component" value="Unassembled WGS sequence"/>
</dbReference>
<feature type="compositionally biased region" description="Low complexity" evidence="1">
    <location>
        <begin position="130"/>
        <end position="149"/>
    </location>
</feature>
<proteinExistence type="predicted"/>
<comment type="caution">
    <text evidence="3">The sequence shown here is derived from an EMBL/GenBank/DDBJ whole genome shotgun (WGS) entry which is preliminary data.</text>
</comment>
<keyword evidence="2" id="KW-1133">Transmembrane helix</keyword>
<keyword evidence="2" id="KW-0812">Transmembrane</keyword>
<evidence type="ECO:0000256" key="2">
    <source>
        <dbReference type="SAM" id="Phobius"/>
    </source>
</evidence>
<protein>
    <submittedName>
        <fullName evidence="3">Uncharacterized protein</fullName>
    </submittedName>
</protein>
<feature type="compositionally biased region" description="Polar residues" evidence="1">
    <location>
        <begin position="313"/>
        <end position="332"/>
    </location>
</feature>
<gene>
    <name evidence="3" type="ORF">QQX98_000429</name>
</gene>
<keyword evidence="4" id="KW-1185">Reference proteome</keyword>
<dbReference type="EMBL" id="JAZAVJ010000004">
    <property type="protein sequence ID" value="KAK7424464.1"/>
    <property type="molecule type" value="Genomic_DNA"/>
</dbReference>
<evidence type="ECO:0000313" key="4">
    <source>
        <dbReference type="Proteomes" id="UP001498476"/>
    </source>
</evidence>
<keyword evidence="2" id="KW-0472">Membrane</keyword>
<evidence type="ECO:0000256" key="1">
    <source>
        <dbReference type="SAM" id="MobiDB-lite"/>
    </source>
</evidence>